<reference evidence="2" key="1">
    <citation type="submission" date="2020-04" db="EMBL/GenBank/DDBJ databases">
        <authorList>
            <person name="Zhang T."/>
        </authorList>
    </citation>
    <scope>NUCLEOTIDE SEQUENCE</scope>
    <source>
        <strain evidence="2">HKST-UBA12</strain>
    </source>
</reference>
<gene>
    <name evidence="2" type="ORF">KC640_02985</name>
</gene>
<organism evidence="2 3">
    <name type="scientific">Candidatus Dojkabacteria bacterium</name>
    <dbReference type="NCBI Taxonomy" id="2099670"/>
    <lineage>
        <taxon>Bacteria</taxon>
        <taxon>Candidatus Dojkabacteria</taxon>
    </lineage>
</organism>
<dbReference type="Proteomes" id="UP000760819">
    <property type="component" value="Unassembled WGS sequence"/>
</dbReference>
<feature type="compositionally biased region" description="Polar residues" evidence="1">
    <location>
        <begin position="52"/>
        <end position="64"/>
    </location>
</feature>
<dbReference type="AlphaFoldDB" id="A0A955KZR0"/>
<evidence type="ECO:0000313" key="3">
    <source>
        <dbReference type="Proteomes" id="UP000760819"/>
    </source>
</evidence>
<evidence type="ECO:0000313" key="2">
    <source>
        <dbReference type="EMBL" id="MCA9379369.1"/>
    </source>
</evidence>
<accession>A0A955KZR0</accession>
<evidence type="ECO:0000256" key="1">
    <source>
        <dbReference type="SAM" id="MobiDB-lite"/>
    </source>
</evidence>
<comment type="caution">
    <text evidence="2">The sequence shown here is derived from an EMBL/GenBank/DDBJ whole genome shotgun (WGS) entry which is preliminary data.</text>
</comment>
<name>A0A955KZR0_9BACT</name>
<reference evidence="2" key="2">
    <citation type="journal article" date="2021" name="Microbiome">
        <title>Successional dynamics and alternative stable states in a saline activated sludge microbial community over 9 years.</title>
        <authorList>
            <person name="Wang Y."/>
            <person name="Ye J."/>
            <person name="Ju F."/>
            <person name="Liu L."/>
            <person name="Boyd J.A."/>
            <person name="Deng Y."/>
            <person name="Parks D.H."/>
            <person name="Jiang X."/>
            <person name="Yin X."/>
            <person name="Woodcroft B.J."/>
            <person name="Tyson G.W."/>
            <person name="Hugenholtz P."/>
            <person name="Polz M.F."/>
            <person name="Zhang T."/>
        </authorList>
    </citation>
    <scope>NUCLEOTIDE SEQUENCE</scope>
    <source>
        <strain evidence="2">HKST-UBA12</strain>
    </source>
</reference>
<proteinExistence type="predicted"/>
<sequence length="553" mass="55761">MTSRKALIAVVSAAVVFGIVVIPVWADSVTTSVTVGNSAPSFTAGPAESPASDGTTPTNVGSDVTFTATGTDSNNEDYYLAICKTNSVTPVNGGAPTCGGGSWCISTATTSASQASCAYTALQGDAESNDWYAFVCDGNSSAADCSSSSQGTGGSGSPFKVNHPPVFNSYSNDTPKNPGQDITWSTDASTLDNDTDTASDTVKLVVCKTAGVSGGDCDGGASDRWCQSSLVASDPSCAYSIPTPTADGAVSAYVYLFDSHNLGATTNQGSSSDYTVNNVAPVVSAVTLNGGSAITLTEGTTTNVVIGATVTDNNACNDGLSVETSLYRSGVGYGTCDTNPEDDDNNCYAVISCSVVGAGNTCTGATDASADYTCTVAVQYFADPTDASTVYPTENWLATVKATDDNAATDNAEVAAGVEMNSLVGYSVTSSIAYGSLGVGQSNDPLDKITTVTATGNVGLDQEVSGTNMTSGPNNILVGYQHYALAGSTAYASGTSLTGTPTEIELNCQKTTSTGAPATANTWWGLSVPVGTIAGSYSGTNTLVAVKGEIVNW</sequence>
<feature type="region of interest" description="Disordered" evidence="1">
    <location>
        <begin position="41"/>
        <end position="64"/>
    </location>
</feature>
<protein>
    <submittedName>
        <fullName evidence="2">Uncharacterized protein</fullName>
    </submittedName>
</protein>
<dbReference type="EMBL" id="JAGQLI010000159">
    <property type="protein sequence ID" value="MCA9379369.1"/>
    <property type="molecule type" value="Genomic_DNA"/>
</dbReference>